<comment type="caution">
    <text evidence="3">The sequence shown here is derived from an EMBL/GenBank/DDBJ whole genome shotgun (WGS) entry which is preliminary data.</text>
</comment>
<feature type="domain" description="BIG2" evidence="2">
    <location>
        <begin position="415"/>
        <end position="491"/>
    </location>
</feature>
<reference evidence="3 4" key="1">
    <citation type="submission" date="2018-08" db="EMBL/GenBank/DDBJ databases">
        <title>A genome reference for cultivated species of the human gut microbiota.</title>
        <authorList>
            <person name="Zou Y."/>
            <person name="Xue W."/>
            <person name="Luo G."/>
        </authorList>
    </citation>
    <scope>NUCLEOTIDE SEQUENCE [LARGE SCALE GENOMIC DNA]</scope>
    <source>
        <strain evidence="3 4">AF32-8AC</strain>
    </source>
</reference>
<dbReference type="Proteomes" id="UP000260991">
    <property type="component" value="Unassembled WGS sequence"/>
</dbReference>
<dbReference type="Gene3D" id="2.60.40.1080">
    <property type="match status" value="1"/>
</dbReference>
<evidence type="ECO:0000313" key="3">
    <source>
        <dbReference type="EMBL" id="RGB93720.1"/>
    </source>
</evidence>
<dbReference type="InterPro" id="IPR003343">
    <property type="entry name" value="Big_2"/>
</dbReference>
<dbReference type="InterPro" id="IPR008964">
    <property type="entry name" value="Invasin/intimin_cell_adhesion"/>
</dbReference>
<dbReference type="Pfam" id="PF02368">
    <property type="entry name" value="Big_2"/>
    <property type="match status" value="1"/>
</dbReference>
<protein>
    <submittedName>
        <fullName evidence="3">Ig domain-containing protein</fullName>
    </submittedName>
</protein>
<evidence type="ECO:0000256" key="1">
    <source>
        <dbReference type="SAM" id="Phobius"/>
    </source>
</evidence>
<organism evidence="3 4">
    <name type="scientific">Faecalibacterium prausnitzii</name>
    <dbReference type="NCBI Taxonomy" id="853"/>
    <lineage>
        <taxon>Bacteria</taxon>
        <taxon>Bacillati</taxon>
        <taxon>Bacillota</taxon>
        <taxon>Clostridia</taxon>
        <taxon>Eubacteriales</taxon>
        <taxon>Oscillospiraceae</taxon>
        <taxon>Faecalibacterium</taxon>
    </lineage>
</organism>
<keyword evidence="1" id="KW-1133">Transmembrane helix</keyword>
<dbReference type="EMBL" id="QVER01000001">
    <property type="protein sequence ID" value="RGB93720.1"/>
    <property type="molecule type" value="Genomic_DNA"/>
</dbReference>
<dbReference type="SUPFAM" id="SSF49373">
    <property type="entry name" value="Invasin/intimin cell-adhesion fragments"/>
    <property type="match status" value="1"/>
</dbReference>
<evidence type="ECO:0000313" key="4">
    <source>
        <dbReference type="Proteomes" id="UP000260991"/>
    </source>
</evidence>
<gene>
    <name evidence="3" type="ORF">DWZ46_00550</name>
</gene>
<name>A0A3E2UC63_9FIRM</name>
<evidence type="ECO:0000259" key="2">
    <source>
        <dbReference type="SMART" id="SM00635"/>
    </source>
</evidence>
<proteinExistence type="predicted"/>
<accession>A0A3E2UC63</accession>
<dbReference type="AlphaFoldDB" id="A0A3E2UC63"/>
<keyword evidence="1" id="KW-0472">Membrane</keyword>
<feature type="transmembrane region" description="Helical" evidence="1">
    <location>
        <begin position="12"/>
        <end position="33"/>
    </location>
</feature>
<keyword evidence="1" id="KW-0812">Transmembrane</keyword>
<sequence length="643" mass="68874">MISLRFFRKNKVILVHIFLTFELTFPGCFLQYFQPALRRQTGHNRLIFDTNHGLFSDCFQEKSRGLFLSEKGRLAKCLTRQILNKKVCTSAHCRSALQSGQMQTQNQMKGVFTMQINITARDFGGTEFLAKPHRLHLGAQKAEGVDQLEFSLPEQWNGCVVTLHIRHADGTLAEPLALDEAGCVGVGRSFTGWASGEWMLAAANGNGYTAYTRPGQYDVHGILPTEGGGEELTPSIYEQFIARVVDSANAAAEAAKRAASGEANAKQSASEAASSAQQTAASATLAAGYAEQAEAAADRAASYAPSEGAVLSVNGKSGAVRLNALDVWALPRPVSPKVGQLVRVVKVDASTGALTVDTISTDSLSGLGSEEKELLLKLLGSASYTDSSAKNALEALKKLWDTTPPTPLPDPDIIPVEKVTLSQHTLELSRGSTADLSASIAPPDATDQTVLWSVSPTDIVSVDAGRVTALKKGSAVVTATSDSKSDSCTVTVTPAVYRIETAHTDSGDIPAWDTYPAKSEFFMPLTAKKAGLLLRSLEFRVKGYMPGKMRTVLRKYGTTTALADKSIDLVRGYNDVVLDMGSIVLEKGVEYQLYFAAASKFYPPSVDSSWVAANDCIDIAHGSAYYGDNTTLIFSGTVVLQET</sequence>
<dbReference type="SMART" id="SM00635">
    <property type="entry name" value="BID_2"/>
    <property type="match status" value="1"/>
</dbReference>